<dbReference type="RefSeq" id="WP_217946718.1">
    <property type="nucleotide sequence ID" value="NZ_JAHTGR010000131.1"/>
</dbReference>
<feature type="domain" description="Condensation" evidence="1">
    <location>
        <begin position="2"/>
        <end position="145"/>
    </location>
</feature>
<accession>A0AA41HE98</accession>
<organism evidence="2 3">
    <name type="scientific">Duganella violaceipulchra</name>
    <dbReference type="NCBI Taxonomy" id="2849652"/>
    <lineage>
        <taxon>Bacteria</taxon>
        <taxon>Pseudomonadati</taxon>
        <taxon>Pseudomonadota</taxon>
        <taxon>Betaproteobacteria</taxon>
        <taxon>Burkholderiales</taxon>
        <taxon>Oxalobacteraceae</taxon>
        <taxon>Telluria group</taxon>
        <taxon>Duganella</taxon>
    </lineage>
</organism>
<dbReference type="Proteomes" id="UP001155901">
    <property type="component" value="Unassembled WGS sequence"/>
</dbReference>
<sequence>QALPLSWAQQRLWFLDQLDHAAGAAYHMPAALRLKGQLDCAALQATLDRIVARHEVLRTTFVQSAGAAEQRIAPADCGFCLVTHDLRHLPGHEQAFAVSRIGTDEARQAFDLAQGPLIRGQLLRLGEQEHILLITQHHIISDGWS</sequence>
<dbReference type="PANTHER" id="PTHR45398:SF1">
    <property type="entry name" value="ENZYME, PUTATIVE (JCVI)-RELATED"/>
    <property type="match status" value="1"/>
</dbReference>
<dbReference type="InterPro" id="IPR001242">
    <property type="entry name" value="Condensation_dom"/>
</dbReference>
<dbReference type="EMBL" id="JAHTGR010000131">
    <property type="protein sequence ID" value="MBV6325784.1"/>
    <property type="molecule type" value="Genomic_DNA"/>
</dbReference>
<name>A0AA41HE98_9BURK</name>
<feature type="non-terminal residue" evidence="2">
    <location>
        <position position="145"/>
    </location>
</feature>
<dbReference type="Pfam" id="PF00668">
    <property type="entry name" value="Condensation"/>
    <property type="match status" value="1"/>
</dbReference>
<evidence type="ECO:0000259" key="1">
    <source>
        <dbReference type="Pfam" id="PF00668"/>
    </source>
</evidence>
<evidence type="ECO:0000313" key="2">
    <source>
        <dbReference type="EMBL" id="MBV6325784.1"/>
    </source>
</evidence>
<evidence type="ECO:0000313" key="3">
    <source>
        <dbReference type="Proteomes" id="UP001155901"/>
    </source>
</evidence>
<gene>
    <name evidence="2" type="ORF">KVP70_33315</name>
</gene>
<comment type="caution">
    <text evidence="2">The sequence shown here is derived from an EMBL/GenBank/DDBJ whole genome shotgun (WGS) entry which is preliminary data.</text>
</comment>
<dbReference type="GO" id="GO:0003824">
    <property type="term" value="F:catalytic activity"/>
    <property type="evidence" value="ECO:0007669"/>
    <property type="project" value="InterPro"/>
</dbReference>
<dbReference type="AlphaFoldDB" id="A0AA41HE98"/>
<reference evidence="2" key="1">
    <citation type="submission" date="2021-07" db="EMBL/GenBank/DDBJ databases">
        <title>Characterization of violacein-producing bacteria and related species.</title>
        <authorList>
            <person name="Wilson H.S."/>
            <person name="De Leon M.E."/>
        </authorList>
    </citation>
    <scope>NUCLEOTIDE SEQUENCE</scope>
    <source>
        <strain evidence="2">HSC-15S17</strain>
    </source>
</reference>
<feature type="non-terminal residue" evidence="2">
    <location>
        <position position="1"/>
    </location>
</feature>
<proteinExistence type="predicted"/>
<dbReference type="PANTHER" id="PTHR45398">
    <property type="match status" value="1"/>
</dbReference>
<protein>
    <recommendedName>
        <fullName evidence="1">Condensation domain-containing protein</fullName>
    </recommendedName>
</protein>